<evidence type="ECO:0000313" key="5">
    <source>
        <dbReference type="EMBL" id="CAD1846480.1"/>
    </source>
</evidence>
<comment type="similarity">
    <text evidence="2 3">Belongs to the small heat shock protein (HSP20) family.</text>
</comment>
<protein>
    <recommendedName>
        <fullName evidence="4">SHSP domain-containing protein</fullName>
    </recommendedName>
</protein>
<evidence type="ECO:0000256" key="1">
    <source>
        <dbReference type="ARBA" id="ARBA00023016"/>
    </source>
</evidence>
<dbReference type="PROSITE" id="PS01031">
    <property type="entry name" value="SHSP"/>
    <property type="match status" value="1"/>
</dbReference>
<dbReference type="Gene3D" id="2.60.40.790">
    <property type="match status" value="1"/>
</dbReference>
<dbReference type="EMBL" id="CAJEUB010000017">
    <property type="protein sequence ID" value="CAD1846480.1"/>
    <property type="molecule type" value="Genomic_DNA"/>
</dbReference>
<keyword evidence="1" id="KW-0346">Stress response</keyword>
<dbReference type="PANTHER" id="PTHR11527">
    <property type="entry name" value="HEAT-SHOCK PROTEIN 20 FAMILY MEMBER"/>
    <property type="match status" value="1"/>
</dbReference>
<dbReference type="InterPro" id="IPR008978">
    <property type="entry name" value="HSP20-like_chaperone"/>
</dbReference>
<evidence type="ECO:0000256" key="3">
    <source>
        <dbReference type="RuleBase" id="RU003616"/>
    </source>
</evidence>
<dbReference type="Pfam" id="PF00011">
    <property type="entry name" value="HSP20"/>
    <property type="match status" value="1"/>
</dbReference>
<sequence>MVREEAREISLDLEGKGLSVRPCVKRIYNWEAKAEPLHLPFVAPSLPPPKSQSQRGNVAVCRPCQLRCPLAPPAFGGGGGDGDGGGGGGSLVGATATGVWSPVTLCFPVDWKENPREHVFMADLPGMRMEEIKVDALDDRILRIQGKRQRAAQAADEQFLLMERPVGSFTRVFYMPNNADLRRARAEMESGELTVVVPKVRNRENEISVTSIPISIDRAGN</sequence>
<evidence type="ECO:0000259" key="4">
    <source>
        <dbReference type="PROSITE" id="PS01031"/>
    </source>
</evidence>
<gene>
    <name evidence="5" type="ORF">CB5_LOCUS29691</name>
</gene>
<name>A0A6V7QTB2_ANACO</name>
<dbReference type="SUPFAM" id="SSF49764">
    <property type="entry name" value="HSP20-like chaperones"/>
    <property type="match status" value="1"/>
</dbReference>
<proteinExistence type="inferred from homology"/>
<reference evidence="5" key="1">
    <citation type="submission" date="2020-07" db="EMBL/GenBank/DDBJ databases">
        <authorList>
            <person name="Lin J."/>
        </authorList>
    </citation>
    <scope>NUCLEOTIDE SEQUENCE</scope>
</reference>
<accession>A0A6V7QTB2</accession>
<dbReference type="InterPro" id="IPR002068">
    <property type="entry name" value="A-crystallin/Hsp20_dom"/>
</dbReference>
<feature type="domain" description="SHSP" evidence="4">
    <location>
        <begin position="100"/>
        <end position="217"/>
    </location>
</feature>
<dbReference type="InterPro" id="IPR031107">
    <property type="entry name" value="Small_HSP"/>
</dbReference>
<evidence type="ECO:0000256" key="2">
    <source>
        <dbReference type="PROSITE-ProRule" id="PRU00285"/>
    </source>
</evidence>
<organism evidence="5">
    <name type="scientific">Ananas comosus var. bracteatus</name>
    <name type="common">red pineapple</name>
    <dbReference type="NCBI Taxonomy" id="296719"/>
    <lineage>
        <taxon>Eukaryota</taxon>
        <taxon>Viridiplantae</taxon>
        <taxon>Streptophyta</taxon>
        <taxon>Embryophyta</taxon>
        <taxon>Tracheophyta</taxon>
        <taxon>Spermatophyta</taxon>
        <taxon>Magnoliopsida</taxon>
        <taxon>Liliopsida</taxon>
        <taxon>Poales</taxon>
        <taxon>Bromeliaceae</taxon>
        <taxon>Bromelioideae</taxon>
        <taxon>Ananas</taxon>
    </lineage>
</organism>
<dbReference type="AlphaFoldDB" id="A0A6V7QTB2"/>